<dbReference type="GO" id="GO:0019700">
    <property type="term" value="P:organic phosphonate catabolic process"/>
    <property type="evidence" value="ECO:0007669"/>
    <property type="project" value="InterPro"/>
</dbReference>
<dbReference type="SUPFAM" id="SSF56281">
    <property type="entry name" value="Metallo-hydrolase/oxidoreductase"/>
    <property type="match status" value="1"/>
</dbReference>
<accession>A0A557P8M2</accession>
<dbReference type="AlphaFoldDB" id="A0A557P8M2"/>
<dbReference type="NCBIfam" id="TIGR03307">
    <property type="entry name" value="PhnP"/>
    <property type="match status" value="1"/>
</dbReference>
<sequence length="294" mass="33090">MKLTLLGTGNTSMLPVYGCDCQACQRAMTNSQYRRQKTSALIECNGKKLLLDANCDELLQRFPSGSIDRILLTHYHMDHVHGLFDLRWGVGESIPVNGPPDEQGCDDLFKHSGLLDFQPPLAAFEAFKWQGITITPLPMQHSKICFGYYFSYQDLDTESTKHLAYLTDTVGLPKETQAWLEKNCVDVLLIDCNHSPEFNHPNRNHNNLTDVVEIVTGIKPKLTRLIHISHQLECWAMQNPGYFSSELCLGKDGEQFSFLSELSLATGKDKTSSLHCLKNRGSLGCFIIQSNHRA</sequence>
<evidence type="ECO:0000313" key="3">
    <source>
        <dbReference type="Proteomes" id="UP000319828"/>
    </source>
</evidence>
<dbReference type="OrthoDB" id="9803916at2"/>
<proteinExistence type="predicted"/>
<dbReference type="EC" id="3.1.4.55" evidence="2"/>
<organism evidence="2 3">
    <name type="scientific">Vibrio algivorus</name>
    <dbReference type="NCBI Taxonomy" id="1667024"/>
    <lineage>
        <taxon>Bacteria</taxon>
        <taxon>Pseudomonadati</taxon>
        <taxon>Pseudomonadota</taxon>
        <taxon>Gammaproteobacteria</taxon>
        <taxon>Vibrionales</taxon>
        <taxon>Vibrionaceae</taxon>
        <taxon>Vibrio</taxon>
    </lineage>
</organism>
<evidence type="ECO:0000259" key="1">
    <source>
        <dbReference type="SMART" id="SM00849"/>
    </source>
</evidence>
<keyword evidence="2" id="KW-0378">Hydrolase</keyword>
<dbReference type="CDD" id="cd07736">
    <property type="entry name" value="PhnP-like_MBL-fold"/>
    <property type="match status" value="1"/>
</dbReference>
<dbReference type="InterPro" id="IPR035682">
    <property type="entry name" value="PhnP_MBL"/>
</dbReference>
<dbReference type="Proteomes" id="UP000319828">
    <property type="component" value="Unassembled WGS sequence"/>
</dbReference>
<name>A0A557P8M2_9VIBR</name>
<dbReference type="InterPro" id="IPR036866">
    <property type="entry name" value="RibonucZ/Hydroxyglut_hydro"/>
</dbReference>
<protein>
    <submittedName>
        <fullName evidence="2">Phosphonate metabolism protein PhnP</fullName>
        <ecNumber evidence="2">3.1.4.55</ecNumber>
    </submittedName>
</protein>
<reference evidence="2 3" key="1">
    <citation type="submission" date="2019-07" db="EMBL/GenBank/DDBJ databases">
        <title>The draft genome sequence of Vibrio algivorus M1486.</title>
        <authorList>
            <person name="Meng X."/>
        </authorList>
    </citation>
    <scope>NUCLEOTIDE SEQUENCE [LARGE SCALE GENOMIC DNA]</scope>
    <source>
        <strain evidence="2 3">M1486</strain>
    </source>
</reference>
<dbReference type="GO" id="GO:0103043">
    <property type="term" value="F:phosphoribosyl 1,2-cyclic phosphate phosphodiesterase activity"/>
    <property type="evidence" value="ECO:0007669"/>
    <property type="project" value="UniProtKB-EC"/>
</dbReference>
<evidence type="ECO:0000313" key="2">
    <source>
        <dbReference type="EMBL" id="TVO37004.1"/>
    </source>
</evidence>
<dbReference type="EMBL" id="VMKJ01000012">
    <property type="protein sequence ID" value="TVO37004.1"/>
    <property type="molecule type" value="Genomic_DNA"/>
</dbReference>
<gene>
    <name evidence="2" type="primary">phnP</name>
    <name evidence="2" type="ORF">FOF44_07970</name>
</gene>
<dbReference type="SMART" id="SM00849">
    <property type="entry name" value="Lactamase_B"/>
    <property type="match status" value="1"/>
</dbReference>
<dbReference type="RefSeq" id="WP_144388005.1">
    <property type="nucleotide sequence ID" value="NZ_CANNCB010000008.1"/>
</dbReference>
<dbReference type="Gene3D" id="3.60.15.10">
    <property type="entry name" value="Ribonuclease Z/Hydroxyacylglutathione hydrolase-like"/>
    <property type="match status" value="1"/>
</dbReference>
<dbReference type="InterPro" id="IPR001279">
    <property type="entry name" value="Metallo-B-lactamas"/>
</dbReference>
<dbReference type="PANTHER" id="PTHR42663:SF6">
    <property type="entry name" value="HYDROLASE C777.06C-RELATED"/>
    <property type="match status" value="1"/>
</dbReference>
<dbReference type="PANTHER" id="PTHR42663">
    <property type="entry name" value="HYDROLASE C777.06C-RELATED-RELATED"/>
    <property type="match status" value="1"/>
</dbReference>
<dbReference type="InterPro" id="IPR017693">
    <property type="entry name" value="Phosphonate_metab_PhnP"/>
</dbReference>
<feature type="domain" description="Metallo-beta-lactamase" evidence="1">
    <location>
        <begin position="36"/>
        <end position="218"/>
    </location>
</feature>
<dbReference type="Pfam" id="PF12706">
    <property type="entry name" value="Lactamase_B_2"/>
    <property type="match status" value="1"/>
</dbReference>
<comment type="caution">
    <text evidence="2">The sequence shown here is derived from an EMBL/GenBank/DDBJ whole genome shotgun (WGS) entry which is preliminary data.</text>
</comment>